<dbReference type="InterPro" id="IPR023650">
    <property type="entry name" value="Beta-lactam_class-A_AS"/>
</dbReference>
<evidence type="ECO:0000256" key="7">
    <source>
        <dbReference type="SAM" id="MobiDB-lite"/>
    </source>
</evidence>
<evidence type="ECO:0000313" key="10">
    <source>
        <dbReference type="Proteomes" id="UP000583127"/>
    </source>
</evidence>
<evidence type="ECO:0000256" key="5">
    <source>
        <dbReference type="ARBA" id="ARBA00023251"/>
    </source>
</evidence>
<feature type="compositionally biased region" description="Polar residues" evidence="7">
    <location>
        <begin position="28"/>
        <end position="41"/>
    </location>
</feature>
<dbReference type="InterPro" id="IPR045155">
    <property type="entry name" value="Beta-lactam_cat"/>
</dbReference>
<dbReference type="EMBL" id="JABBFZ010000009">
    <property type="protein sequence ID" value="NML32470.1"/>
    <property type="molecule type" value="Genomic_DNA"/>
</dbReference>
<evidence type="ECO:0000256" key="6">
    <source>
        <dbReference type="RuleBase" id="RU361140"/>
    </source>
</evidence>
<keyword evidence="4 6" id="KW-0378">Hydrolase</keyword>
<feature type="domain" description="Beta-lactamase class A catalytic" evidence="8">
    <location>
        <begin position="85"/>
        <end position="306"/>
    </location>
</feature>
<gene>
    <name evidence="9" type="primary">bla</name>
    <name evidence="9" type="ORF">HHL14_16700</name>
</gene>
<feature type="region of interest" description="Disordered" evidence="7">
    <location>
        <begin position="27"/>
        <end position="60"/>
    </location>
</feature>
<dbReference type="Gene3D" id="3.40.710.10">
    <property type="entry name" value="DD-peptidase/beta-lactamase superfamily"/>
    <property type="match status" value="1"/>
</dbReference>
<accession>A0A7X9ZZ74</accession>
<dbReference type="Proteomes" id="UP000583127">
    <property type="component" value="Unassembled WGS sequence"/>
</dbReference>
<comment type="catalytic activity">
    <reaction evidence="1 6">
        <text>a beta-lactam + H2O = a substituted beta-amino acid</text>
        <dbReference type="Rhea" id="RHEA:20401"/>
        <dbReference type="ChEBI" id="CHEBI:15377"/>
        <dbReference type="ChEBI" id="CHEBI:35627"/>
        <dbReference type="ChEBI" id="CHEBI:140347"/>
        <dbReference type="EC" id="3.5.2.6"/>
    </reaction>
</comment>
<dbReference type="InterPro" id="IPR000871">
    <property type="entry name" value="Beta-lactam_class-A"/>
</dbReference>
<dbReference type="PROSITE" id="PS00146">
    <property type="entry name" value="BETA_LACTAMASE_A"/>
    <property type="match status" value="1"/>
</dbReference>
<evidence type="ECO:0000256" key="2">
    <source>
        <dbReference type="ARBA" id="ARBA00009009"/>
    </source>
</evidence>
<reference evidence="9 10" key="1">
    <citation type="submission" date="2020-04" db="EMBL/GenBank/DDBJ databases">
        <title>Paraburkholderia sp. G-4-1-8 isolated from soil.</title>
        <authorList>
            <person name="Dahal R.H."/>
        </authorList>
    </citation>
    <scope>NUCLEOTIDE SEQUENCE [LARGE SCALE GENOMIC DNA]</scope>
    <source>
        <strain evidence="9 10">G-4-1-8</strain>
    </source>
</reference>
<dbReference type="GO" id="GO:0030655">
    <property type="term" value="P:beta-lactam antibiotic catabolic process"/>
    <property type="evidence" value="ECO:0007669"/>
    <property type="project" value="InterPro"/>
</dbReference>
<evidence type="ECO:0000313" key="9">
    <source>
        <dbReference type="EMBL" id="NML32470.1"/>
    </source>
</evidence>
<keyword evidence="5 6" id="KW-0046">Antibiotic resistance</keyword>
<evidence type="ECO:0000256" key="1">
    <source>
        <dbReference type="ARBA" id="ARBA00001526"/>
    </source>
</evidence>
<dbReference type="PANTHER" id="PTHR35333">
    <property type="entry name" value="BETA-LACTAMASE"/>
    <property type="match status" value="1"/>
</dbReference>
<dbReference type="PRINTS" id="PR00118">
    <property type="entry name" value="BLACTAMASEA"/>
</dbReference>
<evidence type="ECO:0000256" key="3">
    <source>
        <dbReference type="ARBA" id="ARBA00012865"/>
    </source>
</evidence>
<dbReference type="NCBIfam" id="NF033103">
    <property type="entry name" value="bla_class_A"/>
    <property type="match status" value="1"/>
</dbReference>
<organism evidence="9 10">
    <name type="scientific">Paraburkholderia antibiotica</name>
    <dbReference type="NCBI Taxonomy" id="2728839"/>
    <lineage>
        <taxon>Bacteria</taxon>
        <taxon>Pseudomonadati</taxon>
        <taxon>Pseudomonadota</taxon>
        <taxon>Betaproteobacteria</taxon>
        <taxon>Burkholderiales</taxon>
        <taxon>Burkholderiaceae</taxon>
        <taxon>Paraburkholderia</taxon>
    </lineage>
</organism>
<dbReference type="InterPro" id="IPR012338">
    <property type="entry name" value="Beta-lactam/transpept-like"/>
</dbReference>
<dbReference type="GO" id="GO:0046677">
    <property type="term" value="P:response to antibiotic"/>
    <property type="evidence" value="ECO:0007669"/>
    <property type="project" value="UniProtKB-UniRule"/>
</dbReference>
<evidence type="ECO:0000256" key="4">
    <source>
        <dbReference type="ARBA" id="ARBA00022801"/>
    </source>
</evidence>
<dbReference type="AlphaFoldDB" id="A0A7X9ZZ74"/>
<dbReference type="EC" id="3.5.2.6" evidence="3 6"/>
<protein>
    <recommendedName>
        <fullName evidence="3 6">Beta-lactamase</fullName>
        <ecNumber evidence="3 6">3.5.2.6</ecNumber>
    </recommendedName>
</protein>
<name>A0A7X9ZZ74_9BURK</name>
<proteinExistence type="inferred from homology"/>
<dbReference type="RefSeq" id="WP_169498723.1">
    <property type="nucleotide sequence ID" value="NZ_JABBFZ010000009.1"/>
</dbReference>
<feature type="compositionally biased region" description="Low complexity" evidence="7">
    <location>
        <begin position="42"/>
        <end position="59"/>
    </location>
</feature>
<keyword evidence="10" id="KW-1185">Reference proteome</keyword>
<comment type="caution">
    <text evidence="9">The sequence shown here is derived from an EMBL/GenBank/DDBJ whole genome shotgun (WGS) entry which is preliminary data.</text>
</comment>
<evidence type="ECO:0000259" key="8">
    <source>
        <dbReference type="Pfam" id="PF13354"/>
    </source>
</evidence>
<dbReference type="GO" id="GO:0008800">
    <property type="term" value="F:beta-lactamase activity"/>
    <property type="evidence" value="ECO:0007669"/>
    <property type="project" value="UniProtKB-UniRule"/>
</dbReference>
<dbReference type="PANTHER" id="PTHR35333:SF3">
    <property type="entry name" value="BETA-LACTAMASE-TYPE TRANSPEPTIDASE FOLD CONTAINING PROTEIN"/>
    <property type="match status" value="1"/>
</dbReference>
<comment type="similarity">
    <text evidence="2 6">Belongs to the class-A beta-lactamase family.</text>
</comment>
<dbReference type="SUPFAM" id="SSF56601">
    <property type="entry name" value="beta-lactamase/transpeptidase-like"/>
    <property type="match status" value="1"/>
</dbReference>
<sequence>MITRRRAMGAMLGMSIAGIAGGSVRASGRTSAKAGTSSHVSASTNAGTNTGRTRTGAASNTGLASADALRARLEQLEVQSGGRLGVAIVDTTSGLHAGLRANERFPMCSTFKLLAVGLVLTRVDRGVEDLRRRIVFSQQDVVQDSPETSKNTRELTGDAGMSVEQLCKAALTLSDNTAANLLLASFGGPAAVTEFARGLGDSLTRLDRTEPVLNEARPGDPRDTTTPNAMLGNLRELALGERLSTASRMRLLAWLAANRTSATRIRAKLPADWGVGDKTGAGEHGTSNDIAILWPPQRGPILVAVYLTETAGDATRNNATIASVGALVVESVERGLI</sequence>
<dbReference type="Pfam" id="PF13354">
    <property type="entry name" value="Beta-lactamase2"/>
    <property type="match status" value="1"/>
</dbReference>